<feature type="compositionally biased region" description="Basic and acidic residues" evidence="1">
    <location>
        <begin position="99"/>
        <end position="108"/>
    </location>
</feature>
<feature type="compositionally biased region" description="Low complexity" evidence="1">
    <location>
        <begin position="478"/>
        <end position="495"/>
    </location>
</feature>
<sequence>MAQSVFLPRTNLPTFTPQSPDPTPLRTIAFSVAESALQSDPNSPALDSLAYTGPRPFIRGQWLDQWTVEDLENVPVPLDPHYGGKRAGEGRKLMNVVERAKERRERENLPPLRTKSSYPAPASPPLSPSYNFVLPSNSPLAASIAATPRQNESHFTQRTDIPTPPSALRRTNVAPTPPPNVTRPRPPILTVTPPSKKTVPLYTRSVEPSPTRPMFGVQSPTALTFASMDKRNPPPDFVPRLSATELSARLGLNESARTRRDPTGESQLAVARPHRTLVKLPSLAQIQAKVSKTEDDAQRAANRMVIPPTQGVQGQGDSRAPRFPMATPWKSYRNDSQGSLEILQTPTDELPPLTQPMVSALSRPATPPSPTLQQMGKDSPGLAMFLRQRTSGRLNRSRPLSMPPLAAGESLNFDAFLPPKASLPLPTRSNSTSPTRPFLALTENRLHQTIANRRSVFIGGDIATPPHRSMSLTPSLISPTDSTRSYRSSSSGSPTLPVPMITCTPAPVRMLKDGVEQDSDEEEGDVVLFEREDEWSDDVDEEQVEDIQREQLARMMKAKLGLRRPSQ</sequence>
<gene>
    <name evidence="2" type="ORF">BD324DRAFT_650926</name>
</gene>
<evidence type="ECO:0000256" key="1">
    <source>
        <dbReference type="SAM" id="MobiDB-lite"/>
    </source>
</evidence>
<reference evidence="2 3" key="1">
    <citation type="submission" date="2017-03" db="EMBL/GenBank/DDBJ databases">
        <title>Widespread Adenine N6-methylation of Active Genes in Fungi.</title>
        <authorList>
            <consortium name="DOE Joint Genome Institute"/>
            <person name="Mondo S.J."/>
            <person name="Dannebaum R.O."/>
            <person name="Kuo R.C."/>
            <person name="Louie K.B."/>
            <person name="Bewick A.J."/>
            <person name="Labutti K."/>
            <person name="Haridas S."/>
            <person name="Kuo A."/>
            <person name="Salamov A."/>
            <person name="Ahrendt S.R."/>
            <person name="Lau R."/>
            <person name="Bowen B.P."/>
            <person name="Lipzen A."/>
            <person name="Sullivan W."/>
            <person name="Andreopoulos W.B."/>
            <person name="Clum A."/>
            <person name="Lindquist E."/>
            <person name="Daum C."/>
            <person name="Northen T.R."/>
            <person name="Ramamoorthy G."/>
            <person name="Schmitz R.J."/>
            <person name="Gryganskyi A."/>
            <person name="Culley D."/>
            <person name="Magnuson J."/>
            <person name="James T.Y."/>
            <person name="O'Malley M.A."/>
            <person name="Stajich J.E."/>
            <person name="Spatafora J.W."/>
            <person name="Visel A."/>
            <person name="Grigoriev I.V."/>
        </authorList>
    </citation>
    <scope>NUCLEOTIDE SEQUENCE [LARGE SCALE GENOMIC DNA]</scope>
    <source>
        <strain evidence="2 3">NRRL Y-17943</strain>
    </source>
</reference>
<dbReference type="GeneID" id="33560044"/>
<name>A0A1Y1UIK2_9TREE</name>
<dbReference type="EMBL" id="NBSH01000006">
    <property type="protein sequence ID" value="ORX37326.1"/>
    <property type="molecule type" value="Genomic_DNA"/>
</dbReference>
<feature type="region of interest" description="Disordered" evidence="1">
    <location>
        <begin position="468"/>
        <end position="500"/>
    </location>
</feature>
<evidence type="ECO:0000313" key="2">
    <source>
        <dbReference type="EMBL" id="ORX37326.1"/>
    </source>
</evidence>
<evidence type="ECO:0000313" key="3">
    <source>
        <dbReference type="Proteomes" id="UP000193218"/>
    </source>
</evidence>
<feature type="region of interest" description="Disordered" evidence="1">
    <location>
        <begin position="148"/>
        <end position="216"/>
    </location>
</feature>
<dbReference type="RefSeq" id="XP_021871364.1">
    <property type="nucleotide sequence ID" value="XM_022018235.1"/>
</dbReference>
<proteinExistence type="predicted"/>
<protein>
    <submittedName>
        <fullName evidence="2">Uncharacterized protein</fullName>
    </submittedName>
</protein>
<dbReference type="AlphaFoldDB" id="A0A1Y1UIK2"/>
<comment type="caution">
    <text evidence="2">The sequence shown here is derived from an EMBL/GenBank/DDBJ whole genome shotgun (WGS) entry which is preliminary data.</text>
</comment>
<organism evidence="2 3">
    <name type="scientific">Kockovaella imperatae</name>
    <dbReference type="NCBI Taxonomy" id="4999"/>
    <lineage>
        <taxon>Eukaryota</taxon>
        <taxon>Fungi</taxon>
        <taxon>Dikarya</taxon>
        <taxon>Basidiomycota</taxon>
        <taxon>Agaricomycotina</taxon>
        <taxon>Tremellomycetes</taxon>
        <taxon>Tremellales</taxon>
        <taxon>Cuniculitremaceae</taxon>
        <taxon>Kockovaella</taxon>
    </lineage>
</organism>
<dbReference type="InParanoid" id="A0A1Y1UIK2"/>
<keyword evidence="3" id="KW-1185">Reference proteome</keyword>
<accession>A0A1Y1UIK2</accession>
<feature type="region of interest" description="Disordered" evidence="1">
    <location>
        <begin position="1"/>
        <end position="23"/>
    </location>
</feature>
<feature type="compositionally biased region" description="Pro residues" evidence="1">
    <location>
        <begin position="175"/>
        <end position="187"/>
    </location>
</feature>
<feature type="region of interest" description="Disordered" evidence="1">
    <location>
        <begin position="99"/>
        <end position="123"/>
    </location>
</feature>
<dbReference type="OrthoDB" id="2573545at2759"/>
<dbReference type="Proteomes" id="UP000193218">
    <property type="component" value="Unassembled WGS sequence"/>
</dbReference>